<organism evidence="1 2">
    <name type="scientific">Dryococelus australis</name>
    <dbReference type="NCBI Taxonomy" id="614101"/>
    <lineage>
        <taxon>Eukaryota</taxon>
        <taxon>Metazoa</taxon>
        <taxon>Ecdysozoa</taxon>
        <taxon>Arthropoda</taxon>
        <taxon>Hexapoda</taxon>
        <taxon>Insecta</taxon>
        <taxon>Pterygota</taxon>
        <taxon>Neoptera</taxon>
        <taxon>Polyneoptera</taxon>
        <taxon>Phasmatodea</taxon>
        <taxon>Verophasmatodea</taxon>
        <taxon>Anareolatae</taxon>
        <taxon>Phasmatidae</taxon>
        <taxon>Eurycanthinae</taxon>
        <taxon>Dryococelus</taxon>
    </lineage>
</organism>
<name>A0ABQ9GJ16_9NEOP</name>
<evidence type="ECO:0000313" key="2">
    <source>
        <dbReference type="Proteomes" id="UP001159363"/>
    </source>
</evidence>
<keyword evidence="2" id="KW-1185">Reference proteome</keyword>
<gene>
    <name evidence="1" type="ORF">PR048_028357</name>
</gene>
<protein>
    <recommendedName>
        <fullName evidence="3">Integrase zinc-binding domain-containing protein</fullName>
    </recommendedName>
</protein>
<evidence type="ECO:0000313" key="1">
    <source>
        <dbReference type="EMBL" id="KAJ8872017.1"/>
    </source>
</evidence>
<sequence>MRKYARYEAALKCKGEENRKTSRKHASQQHQSAQFLYMIDILFPPLLHQQQRMDSGADSDKWRVYVPTKAWDAVSNHTHTCEIAGHPGGSQIKQNILKHFHWQGTGCGN</sequence>
<comment type="caution">
    <text evidence="1">The sequence shown here is derived from an EMBL/GenBank/DDBJ whole genome shotgun (WGS) entry which is preliminary data.</text>
</comment>
<dbReference type="EMBL" id="JARBHB010000012">
    <property type="protein sequence ID" value="KAJ8872017.1"/>
    <property type="molecule type" value="Genomic_DNA"/>
</dbReference>
<accession>A0ABQ9GJ16</accession>
<reference evidence="1 2" key="1">
    <citation type="submission" date="2023-02" db="EMBL/GenBank/DDBJ databases">
        <title>LHISI_Scaffold_Assembly.</title>
        <authorList>
            <person name="Stuart O.P."/>
            <person name="Cleave R."/>
            <person name="Magrath M.J.L."/>
            <person name="Mikheyev A.S."/>
        </authorList>
    </citation>
    <scope>NUCLEOTIDE SEQUENCE [LARGE SCALE GENOMIC DNA]</scope>
    <source>
        <strain evidence="1">Daus_M_001</strain>
        <tissue evidence="1">Leg muscle</tissue>
    </source>
</reference>
<proteinExistence type="predicted"/>
<evidence type="ECO:0008006" key="3">
    <source>
        <dbReference type="Google" id="ProtNLM"/>
    </source>
</evidence>
<dbReference type="Proteomes" id="UP001159363">
    <property type="component" value="Chromosome 11"/>
</dbReference>